<keyword evidence="6" id="KW-0119">Carbohydrate metabolism</keyword>
<keyword evidence="7" id="KW-0326">Glycosidase</keyword>
<keyword evidence="10" id="KW-1185">Reference proteome</keyword>
<feature type="domain" description="Alpha-L-arabinofuranosidase C-terminal" evidence="8">
    <location>
        <begin position="294"/>
        <end position="487"/>
    </location>
</feature>
<evidence type="ECO:0000256" key="3">
    <source>
        <dbReference type="ARBA" id="ARBA00011165"/>
    </source>
</evidence>
<dbReference type="Gene3D" id="2.60.40.1180">
    <property type="entry name" value="Golgi alpha-mannosidase II"/>
    <property type="match status" value="1"/>
</dbReference>
<evidence type="ECO:0000256" key="4">
    <source>
        <dbReference type="ARBA" id="ARBA00012670"/>
    </source>
</evidence>
<evidence type="ECO:0000259" key="8">
    <source>
        <dbReference type="SMART" id="SM00813"/>
    </source>
</evidence>
<dbReference type="InterPro" id="IPR013780">
    <property type="entry name" value="Glyco_hydro_b"/>
</dbReference>
<sequence>MDDHTPAAPVRLRPARRIGTANPRLFGSFVEHLGRGVYGGLYAPGDPSATPEGFRGDVLELVRELGVTVVRYPGGNFVSGYDWRDGVGPRDARPRRLDLAWKTVEPNTFGTDEFVAWCRHAGVEPMLALNLGLGDARSALGLLEYANHPGGTTLSDARVANGSPEPHDVRLWCLGNEADGPWQLGHSSAAAYAERAAVTAAAMRRFDPALELVVVGSSHERMPTFGTWEREVLTRTIDLVDHLSCHIYFYDEGDRARFLRSSDMLDRFLDDVAATIAHVRAATRSERDVSISLDEWNVWNYTSYDEIEPRRVFEEAPRILEEQYTLADAVVVGTLLQSILRHADVVAIAAMAQLVNVIGPIRAEPGRPAWRQTTFHPFAAVARSAGHTVLDTAADATGGADATCVVTVSPGGDHALVHLANRSTTTAADIALDLRELAPRSVEHAELLWAPDPAATNTVDDPDAVVPRPLDTRLDDGTLALRLPPVSWATVRVRCATGGR</sequence>
<dbReference type="SMART" id="SM00813">
    <property type="entry name" value="Alpha-L-AF_C"/>
    <property type="match status" value="1"/>
</dbReference>
<gene>
    <name evidence="9" type="ORF">GCM10022255_008760</name>
</gene>
<dbReference type="RefSeq" id="WP_345121460.1">
    <property type="nucleotide sequence ID" value="NZ_BAABAT010000002.1"/>
</dbReference>
<dbReference type="PANTHER" id="PTHR43576">
    <property type="entry name" value="ALPHA-L-ARABINOFURANOSIDASE C-RELATED"/>
    <property type="match status" value="1"/>
</dbReference>
<evidence type="ECO:0000313" key="9">
    <source>
        <dbReference type="EMBL" id="GAA4244698.1"/>
    </source>
</evidence>
<dbReference type="Pfam" id="PF22848">
    <property type="entry name" value="ASD1_dom"/>
    <property type="match status" value="1"/>
</dbReference>
<evidence type="ECO:0000256" key="6">
    <source>
        <dbReference type="ARBA" id="ARBA00023277"/>
    </source>
</evidence>
<dbReference type="EC" id="3.2.1.55" evidence="4"/>
<protein>
    <recommendedName>
        <fullName evidence="4">non-reducing end alpha-L-arabinofuranosidase</fullName>
        <ecNumber evidence="4">3.2.1.55</ecNumber>
    </recommendedName>
</protein>
<evidence type="ECO:0000313" key="10">
    <source>
        <dbReference type="Proteomes" id="UP001500620"/>
    </source>
</evidence>
<reference evidence="10" key="1">
    <citation type="journal article" date="2019" name="Int. J. Syst. Evol. Microbiol.">
        <title>The Global Catalogue of Microorganisms (GCM) 10K type strain sequencing project: providing services to taxonomists for standard genome sequencing and annotation.</title>
        <authorList>
            <consortium name="The Broad Institute Genomics Platform"/>
            <consortium name="The Broad Institute Genome Sequencing Center for Infectious Disease"/>
            <person name="Wu L."/>
            <person name="Ma J."/>
        </authorList>
    </citation>
    <scope>NUCLEOTIDE SEQUENCE [LARGE SCALE GENOMIC DNA]</scope>
    <source>
        <strain evidence="10">JCM 17441</strain>
    </source>
</reference>
<evidence type="ECO:0000256" key="7">
    <source>
        <dbReference type="ARBA" id="ARBA00023295"/>
    </source>
</evidence>
<evidence type="ECO:0000256" key="2">
    <source>
        <dbReference type="ARBA" id="ARBA00007186"/>
    </source>
</evidence>
<keyword evidence="5" id="KW-0378">Hydrolase</keyword>
<dbReference type="Pfam" id="PF06964">
    <property type="entry name" value="Alpha-L-AF_C"/>
    <property type="match status" value="1"/>
</dbReference>
<dbReference type="InterPro" id="IPR017853">
    <property type="entry name" value="GH"/>
</dbReference>
<evidence type="ECO:0000256" key="1">
    <source>
        <dbReference type="ARBA" id="ARBA00001462"/>
    </source>
</evidence>
<dbReference type="Proteomes" id="UP001500620">
    <property type="component" value="Unassembled WGS sequence"/>
</dbReference>
<comment type="subunit">
    <text evidence="3">Homohexamer; trimer of dimers.</text>
</comment>
<name>A0ABP8CXS8_9ACTN</name>
<organism evidence="9 10">
    <name type="scientific">Dactylosporangium darangshiense</name>
    <dbReference type="NCBI Taxonomy" id="579108"/>
    <lineage>
        <taxon>Bacteria</taxon>
        <taxon>Bacillati</taxon>
        <taxon>Actinomycetota</taxon>
        <taxon>Actinomycetes</taxon>
        <taxon>Micromonosporales</taxon>
        <taxon>Micromonosporaceae</taxon>
        <taxon>Dactylosporangium</taxon>
    </lineage>
</organism>
<comment type="caution">
    <text evidence="9">The sequence shown here is derived from an EMBL/GenBank/DDBJ whole genome shotgun (WGS) entry which is preliminary data.</text>
</comment>
<dbReference type="EMBL" id="BAABAT010000002">
    <property type="protein sequence ID" value="GAA4244698.1"/>
    <property type="molecule type" value="Genomic_DNA"/>
</dbReference>
<dbReference type="SUPFAM" id="SSF51011">
    <property type="entry name" value="Glycosyl hydrolase domain"/>
    <property type="match status" value="1"/>
</dbReference>
<proteinExistence type="inferred from homology"/>
<dbReference type="Gene3D" id="3.20.20.80">
    <property type="entry name" value="Glycosidases"/>
    <property type="match status" value="1"/>
</dbReference>
<dbReference type="PANTHER" id="PTHR43576:SF3">
    <property type="entry name" value="ALPHA-L-ARABINOFURANOSIDASE C"/>
    <property type="match status" value="1"/>
</dbReference>
<comment type="catalytic activity">
    <reaction evidence="1">
        <text>Hydrolysis of terminal non-reducing alpha-L-arabinofuranoside residues in alpha-L-arabinosides.</text>
        <dbReference type="EC" id="3.2.1.55"/>
    </reaction>
</comment>
<dbReference type="InterPro" id="IPR010720">
    <property type="entry name" value="Alpha-L-AF_C"/>
</dbReference>
<evidence type="ECO:0000256" key="5">
    <source>
        <dbReference type="ARBA" id="ARBA00022801"/>
    </source>
</evidence>
<comment type="similarity">
    <text evidence="2">Belongs to the glycosyl hydrolase 51 family.</text>
</comment>
<accession>A0ABP8CXS8</accession>
<dbReference type="SUPFAM" id="SSF51445">
    <property type="entry name" value="(Trans)glycosidases"/>
    <property type="match status" value="1"/>
</dbReference>
<dbReference type="InterPro" id="IPR055235">
    <property type="entry name" value="ASD1_cat"/>
</dbReference>